<proteinExistence type="predicted"/>
<keyword evidence="2" id="KW-1185">Reference proteome</keyword>
<dbReference type="Proteomes" id="UP000267029">
    <property type="component" value="Unassembled WGS sequence"/>
</dbReference>
<evidence type="ECO:0000313" key="2">
    <source>
        <dbReference type="Proteomes" id="UP000267029"/>
    </source>
</evidence>
<dbReference type="EMBL" id="UXSR01005322">
    <property type="protein sequence ID" value="VDD81051.1"/>
    <property type="molecule type" value="Genomic_DNA"/>
</dbReference>
<accession>A0A0R3UI37</accession>
<evidence type="ECO:0000313" key="3">
    <source>
        <dbReference type="WBParaSite" id="MCOS_0000705301-mRNA-1"/>
    </source>
</evidence>
<sequence>MGPKRTIGGSVNVDDDFEAWGDKMERFLRYEEPGSRSHMVMGNLAVPARRIAIMPGCSDDTPYEQLLEKLSTLFAEDAESILQKLVSRRYRSGERVVDYMAEIHDLVQRTYPGSMLSESILTHLLFCTHTFRQVLE</sequence>
<protein>
    <submittedName>
        <fullName evidence="3">Retrotrans_gag domain-containing protein</fullName>
    </submittedName>
</protein>
<evidence type="ECO:0000313" key="1">
    <source>
        <dbReference type="EMBL" id="VDD81051.1"/>
    </source>
</evidence>
<gene>
    <name evidence="1" type="ORF">MCOS_LOCUS7054</name>
</gene>
<dbReference type="WBParaSite" id="MCOS_0000705301-mRNA-1">
    <property type="protein sequence ID" value="MCOS_0000705301-mRNA-1"/>
    <property type="gene ID" value="MCOS_0000705301"/>
</dbReference>
<reference evidence="3" key="1">
    <citation type="submission" date="2017-02" db="UniProtKB">
        <authorList>
            <consortium name="WormBaseParasite"/>
        </authorList>
    </citation>
    <scope>IDENTIFICATION</scope>
</reference>
<organism evidence="3">
    <name type="scientific">Mesocestoides corti</name>
    <name type="common">Flatworm</name>
    <dbReference type="NCBI Taxonomy" id="53468"/>
    <lineage>
        <taxon>Eukaryota</taxon>
        <taxon>Metazoa</taxon>
        <taxon>Spiralia</taxon>
        <taxon>Lophotrochozoa</taxon>
        <taxon>Platyhelminthes</taxon>
        <taxon>Cestoda</taxon>
        <taxon>Eucestoda</taxon>
        <taxon>Cyclophyllidea</taxon>
        <taxon>Mesocestoididae</taxon>
        <taxon>Mesocestoides</taxon>
    </lineage>
</organism>
<reference evidence="1 2" key="2">
    <citation type="submission" date="2018-10" db="EMBL/GenBank/DDBJ databases">
        <authorList>
            <consortium name="Pathogen Informatics"/>
        </authorList>
    </citation>
    <scope>NUCLEOTIDE SEQUENCE [LARGE SCALE GENOMIC DNA]</scope>
</reference>
<dbReference type="AlphaFoldDB" id="A0A0R3UI37"/>
<name>A0A0R3UI37_MESCO</name>